<reference evidence="7 9" key="2">
    <citation type="submission" date="2018-03" db="EMBL/GenBank/DDBJ databases">
        <authorList>
            <person name="Fogelqvist J."/>
        </authorList>
    </citation>
    <scope>NUCLEOTIDE SEQUENCE [LARGE SCALE GENOMIC DNA]</scope>
</reference>
<dbReference type="SUPFAM" id="SSF47954">
    <property type="entry name" value="Cyclin-like"/>
    <property type="match status" value="2"/>
</dbReference>
<dbReference type="InterPro" id="IPR036915">
    <property type="entry name" value="Cyclin-like_sf"/>
</dbReference>
<accession>A0A0G4IM30</accession>
<dbReference type="FunFam" id="1.10.472.10:FF:000010">
    <property type="entry name" value="G1/S-specific cyclin Cln1"/>
    <property type="match status" value="1"/>
</dbReference>
<dbReference type="Pfam" id="PF02984">
    <property type="entry name" value="Cyclin_C"/>
    <property type="match status" value="1"/>
</dbReference>
<keyword evidence="1" id="KW-0132">Cell division</keyword>
<keyword evidence="7" id="KW-0496">Mitochondrion</keyword>
<evidence type="ECO:0000259" key="5">
    <source>
        <dbReference type="SMART" id="SM00385"/>
    </source>
</evidence>
<dbReference type="InterPro" id="IPR013763">
    <property type="entry name" value="Cyclin-like_dom"/>
</dbReference>
<dbReference type="EMBL" id="CDSF01000057">
    <property type="protein sequence ID" value="CEO96238.1"/>
    <property type="molecule type" value="Genomic_DNA"/>
</dbReference>
<dbReference type="GO" id="GO:0019887">
    <property type="term" value="F:protein kinase regulator activity"/>
    <property type="evidence" value="ECO:0007669"/>
    <property type="project" value="UniProtKB-ARBA"/>
</dbReference>
<feature type="domain" description="Cyclin-like" evidence="5">
    <location>
        <begin position="41"/>
        <end position="127"/>
    </location>
</feature>
<gene>
    <name evidence="6" type="ORF">PBRA_004909</name>
    <name evidence="7" type="ORF">PLBR_LOCUS6387</name>
</gene>
<keyword evidence="3" id="KW-0131">Cell cycle</keyword>
<geneLocation type="mitochondrion" evidence="7"/>
<dbReference type="SMART" id="SM00385">
    <property type="entry name" value="CYCLIN"/>
    <property type="match status" value="1"/>
</dbReference>
<dbReference type="CDD" id="cd20721">
    <property type="entry name" value="CYCLIN_SDS-like_rpt2"/>
    <property type="match status" value="1"/>
</dbReference>
<dbReference type="Pfam" id="PF00134">
    <property type="entry name" value="Cyclin_N"/>
    <property type="match status" value="1"/>
</dbReference>
<dbReference type="STRING" id="37360.A0A0G4IM30"/>
<dbReference type="AlphaFoldDB" id="A0A0G4IM30"/>
<keyword evidence="8" id="KW-1185">Reference proteome</keyword>
<dbReference type="InterPro" id="IPR006671">
    <property type="entry name" value="Cyclin_N"/>
</dbReference>
<reference evidence="6 8" key="1">
    <citation type="submission" date="2015-02" db="EMBL/GenBank/DDBJ databases">
        <authorList>
            <person name="Chooi Y.-H."/>
        </authorList>
    </citation>
    <scope>NUCLEOTIDE SEQUENCE [LARGE SCALE GENOMIC DNA]</scope>
    <source>
        <strain evidence="6">E3</strain>
    </source>
</reference>
<dbReference type="OMA" id="LEKWIVH"/>
<name>A0A0G4IM30_PLABS</name>
<evidence type="ECO:0000256" key="3">
    <source>
        <dbReference type="ARBA" id="ARBA00023306"/>
    </source>
</evidence>
<evidence type="ECO:0000313" key="9">
    <source>
        <dbReference type="Proteomes" id="UP000290189"/>
    </source>
</evidence>
<evidence type="ECO:0000256" key="4">
    <source>
        <dbReference type="RuleBase" id="RU000383"/>
    </source>
</evidence>
<comment type="similarity">
    <text evidence="4">Belongs to the cyclin family.</text>
</comment>
<dbReference type="Proteomes" id="UP000290189">
    <property type="component" value="Unassembled WGS sequence"/>
</dbReference>
<evidence type="ECO:0000313" key="6">
    <source>
        <dbReference type="EMBL" id="CEO96238.1"/>
    </source>
</evidence>
<evidence type="ECO:0000313" key="7">
    <source>
        <dbReference type="EMBL" id="SPQ99172.1"/>
    </source>
</evidence>
<dbReference type="GO" id="GO:0051301">
    <property type="term" value="P:cell division"/>
    <property type="evidence" value="ECO:0007669"/>
    <property type="project" value="UniProtKB-KW"/>
</dbReference>
<sequence length="251" mass="27702">MDDGRLGVLGGEVDAMLTRQAAYATFAPTAAYVKHRRVLVEFMAQVVDEFGLTQATLHMAVNHVDRALSRFVICRTKWQLVAICAVLIAAKYAEPAGRVPSVSAFVLCAEGAYPQREVVQMERSILVALSWNVRPPSILEFAAMYAEVSDLLSGRAHASRDLERRQTRLARVALMHYEFNQWSASVVGACVVQAARIMSDLPPVWASCSKHSRSDDLRRCVQLLFQVYKQEYDGSPPSSPVSALDFAPDAA</sequence>
<dbReference type="PANTHER" id="PTHR10177">
    <property type="entry name" value="CYCLINS"/>
    <property type="match status" value="1"/>
</dbReference>
<dbReference type="Gene3D" id="1.10.472.10">
    <property type="entry name" value="Cyclin-like"/>
    <property type="match status" value="2"/>
</dbReference>
<dbReference type="Proteomes" id="UP000039324">
    <property type="component" value="Unassembled WGS sequence"/>
</dbReference>
<evidence type="ECO:0000313" key="8">
    <source>
        <dbReference type="Proteomes" id="UP000039324"/>
    </source>
</evidence>
<proteinExistence type="inferred from homology"/>
<dbReference type="InterPro" id="IPR039361">
    <property type="entry name" value="Cyclin"/>
</dbReference>
<dbReference type="OrthoDB" id="5590282at2759"/>
<dbReference type="InterPro" id="IPR004367">
    <property type="entry name" value="Cyclin_C-dom"/>
</dbReference>
<protein>
    <recommendedName>
        <fullName evidence="5">Cyclin-like domain-containing protein</fullName>
    </recommendedName>
</protein>
<keyword evidence="2 4" id="KW-0195">Cyclin</keyword>
<organism evidence="6 8">
    <name type="scientific">Plasmodiophora brassicae</name>
    <name type="common">Clubroot disease agent</name>
    <dbReference type="NCBI Taxonomy" id="37360"/>
    <lineage>
        <taxon>Eukaryota</taxon>
        <taxon>Sar</taxon>
        <taxon>Rhizaria</taxon>
        <taxon>Endomyxa</taxon>
        <taxon>Phytomyxea</taxon>
        <taxon>Plasmodiophorida</taxon>
        <taxon>Plasmodiophoridae</taxon>
        <taxon>Plasmodiophora</taxon>
    </lineage>
</organism>
<dbReference type="EMBL" id="OVEO01000011">
    <property type="protein sequence ID" value="SPQ99172.1"/>
    <property type="molecule type" value="Genomic_DNA"/>
</dbReference>
<evidence type="ECO:0000256" key="2">
    <source>
        <dbReference type="ARBA" id="ARBA00023127"/>
    </source>
</evidence>
<evidence type="ECO:0000256" key="1">
    <source>
        <dbReference type="ARBA" id="ARBA00022618"/>
    </source>
</evidence>
<dbReference type="GO" id="GO:0051726">
    <property type="term" value="P:regulation of cell cycle"/>
    <property type="evidence" value="ECO:0007669"/>
    <property type="project" value="UniProtKB-ARBA"/>
</dbReference>